<dbReference type="CDD" id="cd18569">
    <property type="entry name" value="ABC_6TM_NHLM_bacteriocin"/>
    <property type="match status" value="1"/>
</dbReference>
<dbReference type="AlphaFoldDB" id="A0A7G9G3F4"/>
<dbReference type="Proteomes" id="UP000515823">
    <property type="component" value="Chromosome"/>
</dbReference>
<dbReference type="PROSITE" id="PS50893">
    <property type="entry name" value="ABC_TRANSPORTER_2"/>
    <property type="match status" value="1"/>
</dbReference>
<dbReference type="Gene3D" id="1.20.1560.10">
    <property type="entry name" value="ABC transporter type 1, transmembrane domain"/>
    <property type="match status" value="1"/>
</dbReference>
<dbReference type="PROSITE" id="PS50929">
    <property type="entry name" value="ABC_TM1F"/>
    <property type="match status" value="1"/>
</dbReference>
<accession>A0A7G9G3F4</accession>
<dbReference type="InterPro" id="IPR017871">
    <property type="entry name" value="ABC_transporter-like_CS"/>
</dbReference>
<evidence type="ECO:0000313" key="17">
    <source>
        <dbReference type="Proteomes" id="UP000515823"/>
    </source>
</evidence>
<feature type="domain" description="Peptidase C39" evidence="15">
    <location>
        <begin position="12"/>
        <end position="131"/>
    </location>
</feature>
<reference evidence="16 17" key="1">
    <citation type="submission" date="2020-08" db="EMBL/GenBank/DDBJ databases">
        <authorList>
            <person name="Liu C."/>
            <person name="Sun Q."/>
        </authorList>
    </citation>
    <scope>NUCLEOTIDE SEQUENCE [LARGE SCALE GENOMIC DNA]</scope>
    <source>
        <strain evidence="16 17">NSJ-38</strain>
    </source>
</reference>
<evidence type="ECO:0000256" key="11">
    <source>
        <dbReference type="ARBA" id="ARBA00043264"/>
    </source>
</evidence>
<feature type="transmembrane region" description="Helical" evidence="12">
    <location>
        <begin position="197"/>
        <end position="218"/>
    </location>
</feature>
<dbReference type="SUPFAM" id="SSF52540">
    <property type="entry name" value="P-loop containing nucleoside triphosphate hydrolases"/>
    <property type="match status" value="1"/>
</dbReference>
<dbReference type="PANTHER" id="PTHR24221:SF654">
    <property type="entry name" value="ATP-BINDING CASSETTE SUB-FAMILY B MEMBER 6"/>
    <property type="match status" value="1"/>
</dbReference>
<gene>
    <name evidence="16" type="ORF">H9Q78_13000</name>
</gene>
<dbReference type="Pfam" id="PF03412">
    <property type="entry name" value="Peptidase_C39"/>
    <property type="match status" value="1"/>
</dbReference>
<dbReference type="Gene3D" id="3.40.50.300">
    <property type="entry name" value="P-loop containing nucleotide triphosphate hydrolases"/>
    <property type="match status" value="1"/>
</dbReference>
<keyword evidence="6" id="KW-0378">Hydrolase</keyword>
<feature type="transmembrane region" description="Helical" evidence="12">
    <location>
        <begin position="159"/>
        <end position="177"/>
    </location>
</feature>
<dbReference type="RefSeq" id="WP_249302255.1">
    <property type="nucleotide sequence ID" value="NZ_CP060634.1"/>
</dbReference>
<keyword evidence="8" id="KW-0653">Protein transport</keyword>
<dbReference type="GO" id="GO:0005886">
    <property type="term" value="C:plasma membrane"/>
    <property type="evidence" value="ECO:0007669"/>
    <property type="project" value="UniProtKB-SubCell"/>
</dbReference>
<evidence type="ECO:0000256" key="4">
    <source>
        <dbReference type="ARBA" id="ARBA00022692"/>
    </source>
</evidence>
<keyword evidence="4 12" id="KW-0812">Transmembrane</keyword>
<dbReference type="PANTHER" id="PTHR24221">
    <property type="entry name" value="ATP-BINDING CASSETTE SUB-FAMILY B"/>
    <property type="match status" value="1"/>
</dbReference>
<evidence type="ECO:0000256" key="7">
    <source>
        <dbReference type="ARBA" id="ARBA00022840"/>
    </source>
</evidence>
<dbReference type="SMART" id="SM00382">
    <property type="entry name" value="AAA"/>
    <property type="match status" value="1"/>
</dbReference>
<evidence type="ECO:0000256" key="5">
    <source>
        <dbReference type="ARBA" id="ARBA00022741"/>
    </source>
</evidence>
<dbReference type="NCBIfam" id="TIGR03796">
    <property type="entry name" value="NHLM_micro_ABC1"/>
    <property type="match status" value="1"/>
</dbReference>
<dbReference type="PROSITE" id="PS00211">
    <property type="entry name" value="ABC_TRANSPORTER_1"/>
    <property type="match status" value="1"/>
</dbReference>
<dbReference type="InterPro" id="IPR036640">
    <property type="entry name" value="ABC1_TM_sf"/>
</dbReference>
<dbReference type="InterPro" id="IPR011527">
    <property type="entry name" value="ABC1_TM_dom"/>
</dbReference>
<evidence type="ECO:0000256" key="6">
    <source>
        <dbReference type="ARBA" id="ARBA00022807"/>
    </source>
</evidence>
<keyword evidence="10 12" id="KW-0472">Membrane</keyword>
<keyword evidence="6" id="KW-0788">Thiol protease</keyword>
<evidence type="ECO:0000256" key="1">
    <source>
        <dbReference type="ARBA" id="ARBA00004651"/>
    </source>
</evidence>
<keyword evidence="7" id="KW-0067">ATP-binding</keyword>
<dbReference type="Pfam" id="PF00005">
    <property type="entry name" value="ABC_tran"/>
    <property type="match status" value="1"/>
</dbReference>
<evidence type="ECO:0000256" key="9">
    <source>
        <dbReference type="ARBA" id="ARBA00022989"/>
    </source>
</evidence>
<dbReference type="GO" id="GO:0034040">
    <property type="term" value="F:ATPase-coupled lipid transmembrane transporter activity"/>
    <property type="evidence" value="ECO:0007669"/>
    <property type="project" value="TreeGrafter"/>
</dbReference>
<dbReference type="Pfam" id="PF00664">
    <property type="entry name" value="ABC_membrane"/>
    <property type="match status" value="1"/>
</dbReference>
<feature type="transmembrane region" description="Helical" evidence="12">
    <location>
        <begin position="230"/>
        <end position="250"/>
    </location>
</feature>
<evidence type="ECO:0000256" key="8">
    <source>
        <dbReference type="ARBA" id="ARBA00022927"/>
    </source>
</evidence>
<proteinExistence type="predicted"/>
<keyword evidence="6" id="KW-0645">Protease</keyword>
<evidence type="ECO:0000259" key="14">
    <source>
        <dbReference type="PROSITE" id="PS50929"/>
    </source>
</evidence>
<dbReference type="GO" id="GO:0140359">
    <property type="term" value="F:ABC-type transporter activity"/>
    <property type="evidence" value="ECO:0007669"/>
    <property type="project" value="InterPro"/>
</dbReference>
<feature type="transmembrane region" description="Helical" evidence="12">
    <location>
        <begin position="394"/>
        <end position="417"/>
    </location>
</feature>
<dbReference type="GO" id="GO:0016887">
    <property type="term" value="F:ATP hydrolysis activity"/>
    <property type="evidence" value="ECO:0007669"/>
    <property type="project" value="InterPro"/>
</dbReference>
<dbReference type="FunFam" id="3.40.50.300:FF:000299">
    <property type="entry name" value="ABC transporter ATP-binding protein/permease"/>
    <property type="match status" value="1"/>
</dbReference>
<evidence type="ECO:0000256" key="2">
    <source>
        <dbReference type="ARBA" id="ARBA00022448"/>
    </source>
</evidence>
<evidence type="ECO:0000256" key="3">
    <source>
        <dbReference type="ARBA" id="ARBA00022475"/>
    </source>
</evidence>
<dbReference type="GO" id="GO:0005524">
    <property type="term" value="F:ATP binding"/>
    <property type="evidence" value="ECO:0007669"/>
    <property type="project" value="UniProtKB-KW"/>
</dbReference>
<evidence type="ECO:0000256" key="12">
    <source>
        <dbReference type="SAM" id="Phobius"/>
    </source>
</evidence>
<dbReference type="InterPro" id="IPR003593">
    <property type="entry name" value="AAA+_ATPase"/>
</dbReference>
<dbReference type="GO" id="GO:0008234">
    <property type="term" value="F:cysteine-type peptidase activity"/>
    <property type="evidence" value="ECO:0007669"/>
    <property type="project" value="UniProtKB-KW"/>
</dbReference>
<evidence type="ECO:0000259" key="13">
    <source>
        <dbReference type="PROSITE" id="PS50893"/>
    </source>
</evidence>
<dbReference type="GO" id="GO:0043213">
    <property type="term" value="P:bacteriocin transport"/>
    <property type="evidence" value="ECO:0007669"/>
    <property type="project" value="UniProtKB-KW"/>
</dbReference>
<feature type="domain" description="ABC transmembrane type-1" evidence="14">
    <location>
        <begin position="162"/>
        <end position="443"/>
    </location>
</feature>
<protein>
    <submittedName>
        <fullName evidence="16">NHLP family bacteriocin export ABC transporter peptidase/permease/ATPase subunit</fullName>
    </submittedName>
</protein>
<dbReference type="Gene3D" id="3.90.70.10">
    <property type="entry name" value="Cysteine proteinases"/>
    <property type="match status" value="1"/>
</dbReference>
<keyword evidence="9 12" id="KW-1133">Transmembrane helix</keyword>
<organism evidence="16 17">
    <name type="scientific">Qiania dongpingensis</name>
    <dbReference type="NCBI Taxonomy" id="2763669"/>
    <lineage>
        <taxon>Bacteria</taxon>
        <taxon>Bacillati</taxon>
        <taxon>Bacillota</taxon>
        <taxon>Clostridia</taxon>
        <taxon>Lachnospirales</taxon>
        <taxon>Lachnospiraceae</taxon>
        <taxon>Qiania</taxon>
    </lineage>
</organism>
<keyword evidence="17" id="KW-1185">Reference proteome</keyword>
<dbReference type="GO" id="GO:0015031">
    <property type="term" value="P:protein transport"/>
    <property type="evidence" value="ECO:0007669"/>
    <property type="project" value="UniProtKB-KW"/>
</dbReference>
<dbReference type="InterPro" id="IPR022514">
    <property type="entry name" value="NHPM_micro_ABC1"/>
</dbReference>
<feature type="transmembrane region" description="Helical" evidence="12">
    <location>
        <begin position="286"/>
        <end position="313"/>
    </location>
</feature>
<evidence type="ECO:0000256" key="10">
    <source>
        <dbReference type="ARBA" id="ARBA00023136"/>
    </source>
</evidence>
<keyword evidence="11" id="KW-0080">Bacteriocin transport</keyword>
<keyword evidence="2" id="KW-0813">Transport</keyword>
<keyword evidence="3" id="KW-1003">Cell membrane</keyword>
<dbReference type="InterPro" id="IPR027417">
    <property type="entry name" value="P-loop_NTPase"/>
</dbReference>
<dbReference type="InterPro" id="IPR005074">
    <property type="entry name" value="Peptidase_C39"/>
</dbReference>
<dbReference type="KEGG" id="qdo:H9Q78_13000"/>
<evidence type="ECO:0000259" key="15">
    <source>
        <dbReference type="PROSITE" id="PS50990"/>
    </source>
</evidence>
<feature type="domain" description="ABC transporter" evidence="13">
    <location>
        <begin position="481"/>
        <end position="713"/>
    </location>
</feature>
<evidence type="ECO:0000313" key="16">
    <source>
        <dbReference type="EMBL" id="QNM05336.1"/>
    </source>
</evidence>
<dbReference type="GO" id="GO:0006508">
    <property type="term" value="P:proteolysis"/>
    <property type="evidence" value="ECO:0007669"/>
    <property type="project" value="InterPro"/>
</dbReference>
<sequence>MVKPVKVPVIIQMEALECGAASLAMIMAYYEKWVPLEQVRIACGVSRDGSSLKGLKAAAAEYGFQAKAYRYELEAVGEIPVPAVIHWNFNHFVVLCGFTRKGAVINDPARGRTVVSMKEFDRAFTGVVLSLEPGEDFEKSGAPKSIWGFVKKRLAGTKAAFAFIMVTALFIACIGIVQPLFSKVFMDSILTREHAEWLYPFIGLLTAVVLFQLVVTFLKTVYSKRLEGKFAIVANTGFIWHVLHLPMNFFSQRSAGDLAGRQGLNQGITNTLISEIAPTILDFMTLILYLVIMIRYSLILTLVGLVTVAVNLFSAQIVSKKIMNISRVAMREQGKVQSVTTSGIEMVETIKASGAENGFFQRWSGYVAREAAENNRMLYVNLYMNSIPQFLTSLANISVLLIGALLIFGGSFTVGMLLAFQGFIGQFIAPALTLTAVSSTIQQMRASMERVEDVMEYPADRTEETSEAGSLKGAHKLSGDIELEHITFGYNTMLAPLIDDFCIHIKPGSKIAFVGGSGCGKSTMTKLISGLYKPWSGSIRFDGRPMDEINHMIFTSSLAVIDQDITLFQDTISNNIKMWDDSIEDFEVIMAAKDASMHEEIMLRDGYGCKLTEGGRNFSGGQRQRLEIARVLAQDPSIVILDEATSALDAKTEYEVIHAIKERGITCIIVAHRLSTIRDCDEIIVMNYGEVVERGTHEELMSNGGLYTQLITTE</sequence>
<dbReference type="InterPro" id="IPR003439">
    <property type="entry name" value="ABC_transporter-like_ATP-bd"/>
</dbReference>
<dbReference type="PROSITE" id="PS50990">
    <property type="entry name" value="PEPTIDASE_C39"/>
    <property type="match status" value="1"/>
</dbReference>
<dbReference type="SUPFAM" id="SSF90123">
    <property type="entry name" value="ABC transporter transmembrane region"/>
    <property type="match status" value="1"/>
</dbReference>
<name>A0A7G9G3F4_9FIRM</name>
<keyword evidence="5" id="KW-0547">Nucleotide-binding</keyword>
<dbReference type="EMBL" id="CP060634">
    <property type="protein sequence ID" value="QNM05336.1"/>
    <property type="molecule type" value="Genomic_DNA"/>
</dbReference>
<dbReference type="InterPro" id="IPR039421">
    <property type="entry name" value="Type_1_exporter"/>
</dbReference>
<comment type="subcellular location">
    <subcellularLocation>
        <location evidence="1">Cell membrane</location>
        <topology evidence="1">Multi-pass membrane protein</topology>
    </subcellularLocation>
</comment>